<dbReference type="RefSeq" id="XP_007365618.1">
    <property type="nucleotide sequence ID" value="XM_007365556.1"/>
</dbReference>
<dbReference type="GO" id="GO:0051015">
    <property type="term" value="F:actin filament binding"/>
    <property type="evidence" value="ECO:0007669"/>
    <property type="project" value="TreeGrafter"/>
</dbReference>
<dbReference type="SUPFAM" id="SSF52540">
    <property type="entry name" value="P-loop containing nucleoside triphosphate hydrolases"/>
    <property type="match status" value="1"/>
</dbReference>
<dbReference type="Proteomes" id="UP000053319">
    <property type="component" value="Unassembled WGS sequence"/>
</dbReference>
<feature type="region of interest" description="Disordered" evidence="2">
    <location>
        <begin position="228"/>
        <end position="259"/>
    </location>
</feature>
<dbReference type="GO" id="GO:0016460">
    <property type="term" value="C:myosin II complex"/>
    <property type="evidence" value="ECO:0007669"/>
    <property type="project" value="TreeGrafter"/>
</dbReference>
<evidence type="ECO:0000256" key="2">
    <source>
        <dbReference type="SAM" id="MobiDB-lite"/>
    </source>
</evidence>
<dbReference type="AlphaFoldDB" id="R7SZX9"/>
<dbReference type="HOGENOM" id="CLU_369612_0_0_1"/>
<dbReference type="GO" id="GO:0000146">
    <property type="term" value="F:microfilament motor activity"/>
    <property type="evidence" value="ECO:0007669"/>
    <property type="project" value="TreeGrafter"/>
</dbReference>
<organism evidence="3 4">
    <name type="scientific">Dichomitus squalens (strain LYAD-421)</name>
    <name type="common">Western red white-rot fungus</name>
    <dbReference type="NCBI Taxonomy" id="732165"/>
    <lineage>
        <taxon>Eukaryota</taxon>
        <taxon>Fungi</taxon>
        <taxon>Dikarya</taxon>
        <taxon>Basidiomycota</taxon>
        <taxon>Agaricomycotina</taxon>
        <taxon>Agaricomycetes</taxon>
        <taxon>Polyporales</taxon>
        <taxon>Polyporaceae</taxon>
        <taxon>Dichomitus</taxon>
    </lineage>
</organism>
<accession>R7SZX9</accession>
<sequence>MAQKAALVTHDAALGHEAALLLVHHPEHPQGARSCRRRARARPAEVRRRASASRAGYPDRLPFIEFCLRYEVLAPGIIFLPPGYVHGRKACLRMVDALELYESIFRIGTPKIFFKAGVRSEGARCCSTSSRDCRPSRASPLPDSTHGSTESCAACPAGISTQKKEGNSAAQLPIVMAVSFWVRTLLAATRNNDELRRKEAELILAEERAVRGQREREALESVNVRNVKATRVSKSRPTTRDSDGGRGPASPAARIDRPKKQLQGEVNALKERLYAEILAKNDEIAIKRSLQARLQRLEITSSATATIHSELQEAIDAYKTKTDEYLKRYEEVEIKPAKAARAEPFARRALADAEKARAEAELERKLEEDRESSDLAFLRQRLAEEMKDEGKQHQQDIAKRDYAVDQTGKKHQAELAQLSEELQSQRDTMSRLREESRRLRSEYDELQLRYDDEVYTGGSWKKDKERLGTKIQDVTKAYDASVAAQAEQQSQIVSLHSQARELRSVLNDAETDRTLLPKARRALQAELEAIKMDHVDTNRMSSDTEVQRLRLEKQDLERSLEEQGDRVSMAFERMKKAESYANECQIELGKIRVENSELDKMNANLEKQVKDLNLRIVDLETRSLNAPRPATGSRRLESRIEELTSQLSQSTKDTSRIHRTTDKALHDSERQRSRLEEEVKNYESKIVSMRQTMDELQTSENNLQLAKRRAEREAADFKQKSLNLEREVERLRSRLERPSSTLLGSPVSSPRKP</sequence>
<feature type="region of interest" description="Disordered" evidence="2">
    <location>
        <begin position="732"/>
        <end position="753"/>
    </location>
</feature>
<gene>
    <name evidence="3" type="ORF">DICSQDRAFT_169946</name>
</gene>
<feature type="region of interest" description="Disordered" evidence="2">
    <location>
        <begin position="647"/>
        <end position="676"/>
    </location>
</feature>
<protein>
    <submittedName>
        <fullName evidence="3">Uncharacterized protein</fullName>
    </submittedName>
</protein>
<feature type="coiled-coil region" evidence="1">
    <location>
        <begin position="188"/>
        <end position="215"/>
    </location>
</feature>
<evidence type="ECO:0000313" key="4">
    <source>
        <dbReference type="Proteomes" id="UP000053319"/>
    </source>
</evidence>
<dbReference type="OMA" id="GCEQLAR"/>
<keyword evidence="1" id="KW-0175">Coiled coil</keyword>
<dbReference type="OrthoDB" id="6108017at2759"/>
<dbReference type="GO" id="GO:0005737">
    <property type="term" value="C:cytoplasm"/>
    <property type="evidence" value="ECO:0007669"/>
    <property type="project" value="TreeGrafter"/>
</dbReference>
<feature type="coiled-coil region" evidence="1">
    <location>
        <begin position="408"/>
        <end position="449"/>
    </location>
</feature>
<dbReference type="InterPro" id="IPR027417">
    <property type="entry name" value="P-loop_NTPase"/>
</dbReference>
<dbReference type="PANTHER" id="PTHR45615">
    <property type="entry name" value="MYOSIN HEAVY CHAIN, NON-MUSCLE"/>
    <property type="match status" value="1"/>
</dbReference>
<dbReference type="KEGG" id="dsq:DICSQDRAFT_169946"/>
<dbReference type="GeneID" id="18839065"/>
<evidence type="ECO:0000313" key="3">
    <source>
        <dbReference type="EMBL" id="EJF61523.1"/>
    </source>
</evidence>
<dbReference type="GO" id="GO:0032982">
    <property type="term" value="C:myosin filament"/>
    <property type="evidence" value="ECO:0007669"/>
    <property type="project" value="TreeGrafter"/>
</dbReference>
<proteinExistence type="predicted"/>
<feature type="compositionally biased region" description="Basic and acidic residues" evidence="2">
    <location>
        <begin position="653"/>
        <end position="676"/>
    </location>
</feature>
<dbReference type="EMBL" id="JH719409">
    <property type="protein sequence ID" value="EJF61523.1"/>
    <property type="molecule type" value="Genomic_DNA"/>
</dbReference>
<feature type="coiled-coil region" evidence="1">
    <location>
        <begin position="315"/>
        <end position="370"/>
    </location>
</feature>
<dbReference type="PANTHER" id="PTHR45615:SF40">
    <property type="entry name" value="MYOSIN HEAVY CHAIN, NON-MUSCLE"/>
    <property type="match status" value="1"/>
</dbReference>
<reference evidence="3 4" key="1">
    <citation type="journal article" date="2012" name="Science">
        <title>The Paleozoic origin of enzymatic lignin decomposition reconstructed from 31 fungal genomes.</title>
        <authorList>
            <person name="Floudas D."/>
            <person name="Binder M."/>
            <person name="Riley R."/>
            <person name="Barry K."/>
            <person name="Blanchette R.A."/>
            <person name="Henrissat B."/>
            <person name="Martinez A.T."/>
            <person name="Otillar R."/>
            <person name="Spatafora J.W."/>
            <person name="Yadav J.S."/>
            <person name="Aerts A."/>
            <person name="Benoit I."/>
            <person name="Boyd A."/>
            <person name="Carlson A."/>
            <person name="Copeland A."/>
            <person name="Coutinho P.M."/>
            <person name="de Vries R.P."/>
            <person name="Ferreira P."/>
            <person name="Findley K."/>
            <person name="Foster B."/>
            <person name="Gaskell J."/>
            <person name="Glotzer D."/>
            <person name="Gorecki P."/>
            <person name="Heitman J."/>
            <person name="Hesse C."/>
            <person name="Hori C."/>
            <person name="Igarashi K."/>
            <person name="Jurgens J.A."/>
            <person name="Kallen N."/>
            <person name="Kersten P."/>
            <person name="Kohler A."/>
            <person name="Kuees U."/>
            <person name="Kumar T.K.A."/>
            <person name="Kuo A."/>
            <person name="LaButti K."/>
            <person name="Larrondo L.F."/>
            <person name="Lindquist E."/>
            <person name="Ling A."/>
            <person name="Lombard V."/>
            <person name="Lucas S."/>
            <person name="Lundell T."/>
            <person name="Martin R."/>
            <person name="McLaughlin D.J."/>
            <person name="Morgenstern I."/>
            <person name="Morin E."/>
            <person name="Murat C."/>
            <person name="Nagy L.G."/>
            <person name="Nolan M."/>
            <person name="Ohm R.A."/>
            <person name="Patyshakuliyeva A."/>
            <person name="Rokas A."/>
            <person name="Ruiz-Duenas F.J."/>
            <person name="Sabat G."/>
            <person name="Salamov A."/>
            <person name="Samejima M."/>
            <person name="Schmutz J."/>
            <person name="Slot J.C."/>
            <person name="St John F."/>
            <person name="Stenlid J."/>
            <person name="Sun H."/>
            <person name="Sun S."/>
            <person name="Syed K."/>
            <person name="Tsang A."/>
            <person name="Wiebenga A."/>
            <person name="Young D."/>
            <person name="Pisabarro A."/>
            <person name="Eastwood D.C."/>
            <person name="Martin F."/>
            <person name="Cullen D."/>
            <person name="Grigoriev I.V."/>
            <person name="Hibbett D.S."/>
        </authorList>
    </citation>
    <scope>NUCLEOTIDE SEQUENCE [LARGE SCALE GENOMIC DNA]</scope>
    <source>
        <strain evidence="3 4">LYAD-421 SS1</strain>
    </source>
</reference>
<dbReference type="Gene3D" id="3.30.70.1590">
    <property type="match status" value="1"/>
</dbReference>
<name>R7SZX9_DICSQ</name>
<evidence type="ECO:0000256" key="1">
    <source>
        <dbReference type="SAM" id="Coils"/>
    </source>
</evidence>